<keyword evidence="1 2" id="KW-0597">Phosphoprotein</keyword>
<dbReference type="PANTHER" id="PTHR44591:SF3">
    <property type="entry name" value="RESPONSE REGULATORY DOMAIN-CONTAINING PROTEIN"/>
    <property type="match status" value="1"/>
</dbReference>
<evidence type="ECO:0000256" key="2">
    <source>
        <dbReference type="PROSITE-ProRule" id="PRU00169"/>
    </source>
</evidence>
<dbReference type="InterPro" id="IPR011006">
    <property type="entry name" value="CheY-like_superfamily"/>
</dbReference>
<evidence type="ECO:0000256" key="1">
    <source>
        <dbReference type="ARBA" id="ARBA00022553"/>
    </source>
</evidence>
<name>A0AAP3XR16_9PROT</name>
<dbReference type="Proteomes" id="UP001301140">
    <property type="component" value="Unassembled WGS sequence"/>
</dbReference>
<dbReference type="Pfam" id="PF00072">
    <property type="entry name" value="Response_reg"/>
    <property type="match status" value="1"/>
</dbReference>
<keyword evidence="5" id="KW-1185">Reference proteome</keyword>
<dbReference type="RefSeq" id="WP_327788615.1">
    <property type="nucleotide sequence ID" value="NZ_JARGEQ010000073.1"/>
</dbReference>
<protein>
    <submittedName>
        <fullName evidence="4">Response regulator</fullName>
    </submittedName>
</protein>
<dbReference type="GO" id="GO:0000160">
    <property type="term" value="P:phosphorelay signal transduction system"/>
    <property type="evidence" value="ECO:0007669"/>
    <property type="project" value="InterPro"/>
</dbReference>
<dbReference type="AlphaFoldDB" id="A0AAP3XR16"/>
<organism evidence="4 5">
    <name type="scientific">Marinimicrococcus flavescens</name>
    <dbReference type="NCBI Taxonomy" id="3031815"/>
    <lineage>
        <taxon>Bacteria</taxon>
        <taxon>Pseudomonadati</taxon>
        <taxon>Pseudomonadota</taxon>
        <taxon>Alphaproteobacteria</taxon>
        <taxon>Geminicoccales</taxon>
        <taxon>Geminicoccaceae</taxon>
        <taxon>Marinimicrococcus</taxon>
    </lineage>
</organism>
<feature type="domain" description="Response regulatory" evidence="3">
    <location>
        <begin position="21"/>
        <end position="132"/>
    </location>
</feature>
<dbReference type="EMBL" id="JARGEQ010000073">
    <property type="protein sequence ID" value="MDF1586200.1"/>
    <property type="molecule type" value="Genomic_DNA"/>
</dbReference>
<dbReference type="Gene3D" id="3.40.50.2300">
    <property type="match status" value="1"/>
</dbReference>
<proteinExistence type="predicted"/>
<evidence type="ECO:0000259" key="3">
    <source>
        <dbReference type="PROSITE" id="PS50110"/>
    </source>
</evidence>
<feature type="modified residue" description="4-aspartylphosphate" evidence="2">
    <location>
        <position position="71"/>
    </location>
</feature>
<dbReference type="InterPro" id="IPR001789">
    <property type="entry name" value="Sig_transdc_resp-reg_receiver"/>
</dbReference>
<dbReference type="PROSITE" id="PS50110">
    <property type="entry name" value="RESPONSE_REGULATORY"/>
    <property type="match status" value="1"/>
</dbReference>
<accession>A0AAP3XR16</accession>
<reference evidence="4 5" key="1">
    <citation type="submission" date="2023-03" db="EMBL/GenBank/DDBJ databases">
        <title>YIM 152171 draft genome.</title>
        <authorList>
            <person name="Yang Z."/>
        </authorList>
    </citation>
    <scope>NUCLEOTIDE SEQUENCE [LARGE SCALE GENOMIC DNA]</scope>
    <source>
        <strain evidence="4 5">YIM 152171</strain>
    </source>
</reference>
<dbReference type="SMART" id="SM00448">
    <property type="entry name" value="REC"/>
    <property type="match status" value="1"/>
</dbReference>
<evidence type="ECO:0000313" key="5">
    <source>
        <dbReference type="Proteomes" id="UP001301140"/>
    </source>
</evidence>
<evidence type="ECO:0000313" key="4">
    <source>
        <dbReference type="EMBL" id="MDF1586200.1"/>
    </source>
</evidence>
<gene>
    <name evidence="4" type="ORF">PZ740_07360</name>
</gene>
<dbReference type="SUPFAM" id="SSF52172">
    <property type="entry name" value="CheY-like"/>
    <property type="match status" value="1"/>
</dbReference>
<dbReference type="InterPro" id="IPR050595">
    <property type="entry name" value="Bact_response_regulator"/>
</dbReference>
<sequence length="133" mass="14312">MKAAADVTNEEVGTALLAGLSILLVEDEFLIALDLCEMLEAAGAQVVGPAYRAEEALALLEAQRIDMAVLDVDLGDHGAEPVALRMEERQVPFLFHTGRGLPPHLRERFEGVPLLVKPAPRQLLIGAVRALVP</sequence>
<dbReference type="PANTHER" id="PTHR44591">
    <property type="entry name" value="STRESS RESPONSE REGULATOR PROTEIN 1"/>
    <property type="match status" value="1"/>
</dbReference>
<comment type="caution">
    <text evidence="4">The sequence shown here is derived from an EMBL/GenBank/DDBJ whole genome shotgun (WGS) entry which is preliminary data.</text>
</comment>